<dbReference type="PROSITE" id="PS50999">
    <property type="entry name" value="COX2_TM"/>
    <property type="match status" value="1"/>
</dbReference>
<comment type="cofactor">
    <cofactor evidence="11">
        <name>Cu cation</name>
        <dbReference type="ChEBI" id="CHEBI:23378"/>
    </cofactor>
    <text evidence="11">Binds a copper A center.</text>
</comment>
<keyword evidence="9 12" id="KW-0472">Membrane</keyword>
<keyword evidence="8 12" id="KW-1133">Transmembrane helix</keyword>
<evidence type="ECO:0000256" key="4">
    <source>
        <dbReference type="ARBA" id="ARBA00022660"/>
    </source>
</evidence>
<keyword evidence="6" id="KW-1278">Translocase</keyword>
<dbReference type="InterPro" id="IPR008972">
    <property type="entry name" value="Cupredoxin"/>
</dbReference>
<evidence type="ECO:0000256" key="1">
    <source>
        <dbReference type="ARBA" id="ARBA00004141"/>
    </source>
</evidence>
<comment type="similarity">
    <text evidence="2 10">Belongs to the cytochrome c oxidase subunit 2 family.</text>
</comment>
<feature type="transmembrane region" description="Helical" evidence="12">
    <location>
        <begin position="182"/>
        <end position="203"/>
    </location>
</feature>
<feature type="transmembrane region" description="Helical" evidence="12">
    <location>
        <begin position="55"/>
        <end position="75"/>
    </location>
</feature>
<dbReference type="RefSeq" id="WP_377137663.1">
    <property type="nucleotide sequence ID" value="NZ_JBHTIA010000003.1"/>
</dbReference>
<dbReference type="PANTHER" id="PTHR22888:SF9">
    <property type="entry name" value="CYTOCHROME C OXIDASE SUBUNIT 2"/>
    <property type="match status" value="1"/>
</dbReference>
<evidence type="ECO:0000259" key="15">
    <source>
        <dbReference type="PROSITE" id="PS50999"/>
    </source>
</evidence>
<protein>
    <recommendedName>
        <fullName evidence="11">Cytochrome c oxidase subunit 2</fullName>
        <ecNumber evidence="11">7.1.1.9</ecNumber>
    </recommendedName>
</protein>
<comment type="subcellular location">
    <subcellularLocation>
        <location evidence="10">Cell membrane</location>
        <topology evidence="10">Multi-pass membrane protein</topology>
    </subcellularLocation>
    <subcellularLocation>
        <location evidence="1">Membrane</location>
        <topology evidence="1">Multi-pass membrane protein</topology>
    </subcellularLocation>
</comment>
<evidence type="ECO:0000256" key="7">
    <source>
        <dbReference type="ARBA" id="ARBA00022982"/>
    </source>
</evidence>
<comment type="caution">
    <text evidence="16">The sequence shown here is derived from an EMBL/GenBank/DDBJ whole genome shotgun (WGS) entry which is preliminary data.</text>
</comment>
<dbReference type="InterPro" id="IPR011759">
    <property type="entry name" value="Cyt_c_oxidase_su2_TM_dom"/>
</dbReference>
<feature type="chain" id="PRO_5045575463" description="Cytochrome c oxidase subunit 2" evidence="13">
    <location>
        <begin position="30"/>
        <end position="399"/>
    </location>
</feature>
<dbReference type="EMBL" id="JBHTIA010000003">
    <property type="protein sequence ID" value="MFD0763512.1"/>
    <property type="molecule type" value="Genomic_DNA"/>
</dbReference>
<comment type="function">
    <text evidence="11">Subunits I and II form the functional core of the enzyme complex. Electrons originating in cytochrome c are transferred via heme a and Cu(A) to the binuclear center formed by heme a3 and Cu(B).</text>
</comment>
<evidence type="ECO:0000313" key="17">
    <source>
        <dbReference type="Proteomes" id="UP001597073"/>
    </source>
</evidence>
<proteinExistence type="inferred from homology"/>
<accession>A0ABW2ZBZ7</accession>
<feature type="transmembrane region" description="Helical" evidence="12">
    <location>
        <begin position="95"/>
        <end position="113"/>
    </location>
</feature>
<evidence type="ECO:0000256" key="2">
    <source>
        <dbReference type="ARBA" id="ARBA00007866"/>
    </source>
</evidence>
<feature type="signal peptide" evidence="13">
    <location>
        <begin position="1"/>
        <end position="29"/>
    </location>
</feature>
<keyword evidence="3 10" id="KW-0813">Transport</keyword>
<dbReference type="InterPro" id="IPR045187">
    <property type="entry name" value="CcO_II"/>
</dbReference>
<keyword evidence="7 10" id="KW-0249">Electron transport</keyword>
<keyword evidence="4 10" id="KW-0679">Respiratory chain</keyword>
<dbReference type="EC" id="7.1.1.9" evidence="11"/>
<keyword evidence="5 10" id="KW-0812">Transmembrane</keyword>
<evidence type="ECO:0000256" key="10">
    <source>
        <dbReference type="RuleBase" id="RU000456"/>
    </source>
</evidence>
<dbReference type="InterPro" id="IPR002429">
    <property type="entry name" value="CcO_II-like_C"/>
</dbReference>
<feature type="domain" description="Cytochrome oxidase subunit II copper A binding" evidence="14">
    <location>
        <begin position="216"/>
        <end position="368"/>
    </location>
</feature>
<evidence type="ECO:0000256" key="11">
    <source>
        <dbReference type="RuleBase" id="RU004024"/>
    </source>
</evidence>
<dbReference type="SUPFAM" id="SSF49503">
    <property type="entry name" value="Cupredoxins"/>
    <property type="match status" value="1"/>
</dbReference>
<dbReference type="PRINTS" id="PR01166">
    <property type="entry name" value="CYCOXIDASEII"/>
</dbReference>
<gene>
    <name evidence="16" type="ORF">ACFQZI_01515</name>
</gene>
<dbReference type="SUPFAM" id="SSF81464">
    <property type="entry name" value="Cytochrome c oxidase subunit II-like, transmembrane region"/>
    <property type="match status" value="1"/>
</dbReference>
<dbReference type="PANTHER" id="PTHR22888">
    <property type="entry name" value="CYTOCHROME C OXIDASE, SUBUNIT II"/>
    <property type="match status" value="1"/>
</dbReference>
<dbReference type="Pfam" id="PF00116">
    <property type="entry name" value="COX2"/>
    <property type="match status" value="1"/>
</dbReference>
<evidence type="ECO:0000256" key="6">
    <source>
        <dbReference type="ARBA" id="ARBA00022967"/>
    </source>
</evidence>
<evidence type="ECO:0000313" key="16">
    <source>
        <dbReference type="EMBL" id="MFD0763512.1"/>
    </source>
</evidence>
<dbReference type="Pfam" id="PF02790">
    <property type="entry name" value="COX2_TM"/>
    <property type="match status" value="1"/>
</dbReference>
<organism evidence="16 17">
    <name type="scientific">Mucilaginibacter lutimaris</name>
    <dbReference type="NCBI Taxonomy" id="931629"/>
    <lineage>
        <taxon>Bacteria</taxon>
        <taxon>Pseudomonadati</taxon>
        <taxon>Bacteroidota</taxon>
        <taxon>Sphingobacteriia</taxon>
        <taxon>Sphingobacteriales</taxon>
        <taxon>Sphingobacteriaceae</taxon>
        <taxon>Mucilaginibacter</taxon>
    </lineage>
</organism>
<dbReference type="Proteomes" id="UP001597073">
    <property type="component" value="Unassembled WGS sequence"/>
</dbReference>
<keyword evidence="11" id="KW-0479">Metal-binding</keyword>
<name>A0ABW2ZBZ7_9SPHI</name>
<evidence type="ECO:0000256" key="8">
    <source>
        <dbReference type="ARBA" id="ARBA00022989"/>
    </source>
</evidence>
<sequence length="399" mass="44960">MGFKNLFNSKKILSLLAVFMLLGTSMLFAQGTESAGAAASPAADAVKDNGLATAGYYILLFVVVCFVVGIVGKILRVYDLTQQIQNKQPINWNNVMGILCLVFLVAGAYGAYWEFSVHGSMILPGAASEHGVKIDQMFWTTTTLTMIVFVVTQILLFTFLFKYRYNKNRRGHFLPHNNTIEKVWTIAPAIVLTILVIFGFFTWQSITDNVDAKGEPASINVDITGHQFAWELRYPGKDAKLGKTDYRLVSGSNKLGINFKDKDAYDDLQADTMYLPVRKSIRLNIHAQDVIHSVYIPHFRVQLNAVPGLPTYFKFKPTITTAEMRTKLDKPNFEYEILCNKICGGAHYNMKKIVRVVTEAEYQAWLSQQKPYLTDAIKKDLKFAAEKKEVQPNRLALNN</sequence>
<evidence type="ECO:0000256" key="12">
    <source>
        <dbReference type="SAM" id="Phobius"/>
    </source>
</evidence>
<reference evidence="17" key="1">
    <citation type="journal article" date="2019" name="Int. J. Syst. Evol. Microbiol.">
        <title>The Global Catalogue of Microorganisms (GCM) 10K type strain sequencing project: providing services to taxonomists for standard genome sequencing and annotation.</title>
        <authorList>
            <consortium name="The Broad Institute Genomics Platform"/>
            <consortium name="The Broad Institute Genome Sequencing Center for Infectious Disease"/>
            <person name="Wu L."/>
            <person name="Ma J."/>
        </authorList>
    </citation>
    <scope>NUCLEOTIDE SEQUENCE [LARGE SCALE GENOMIC DNA]</scope>
    <source>
        <strain evidence="17">CCUG 60742</strain>
    </source>
</reference>
<evidence type="ECO:0000256" key="9">
    <source>
        <dbReference type="ARBA" id="ARBA00023136"/>
    </source>
</evidence>
<evidence type="ECO:0000259" key="14">
    <source>
        <dbReference type="PROSITE" id="PS50857"/>
    </source>
</evidence>
<evidence type="ECO:0000256" key="13">
    <source>
        <dbReference type="SAM" id="SignalP"/>
    </source>
</evidence>
<keyword evidence="13" id="KW-0732">Signal</keyword>
<dbReference type="InterPro" id="IPR036257">
    <property type="entry name" value="Cyt_c_oxidase_su2_TM_sf"/>
</dbReference>
<dbReference type="Gene3D" id="2.60.40.420">
    <property type="entry name" value="Cupredoxins - blue copper proteins"/>
    <property type="match status" value="1"/>
</dbReference>
<evidence type="ECO:0000256" key="3">
    <source>
        <dbReference type="ARBA" id="ARBA00022448"/>
    </source>
</evidence>
<dbReference type="Gene3D" id="1.10.287.90">
    <property type="match status" value="1"/>
</dbReference>
<evidence type="ECO:0000256" key="5">
    <source>
        <dbReference type="ARBA" id="ARBA00022692"/>
    </source>
</evidence>
<dbReference type="PROSITE" id="PS50857">
    <property type="entry name" value="COX2_CUA"/>
    <property type="match status" value="1"/>
</dbReference>
<keyword evidence="11" id="KW-0186">Copper</keyword>
<feature type="transmembrane region" description="Helical" evidence="12">
    <location>
        <begin position="137"/>
        <end position="161"/>
    </location>
</feature>
<comment type="catalytic activity">
    <reaction evidence="11">
        <text>4 Fe(II)-[cytochrome c] + O2 + 8 H(+)(in) = 4 Fe(III)-[cytochrome c] + 2 H2O + 4 H(+)(out)</text>
        <dbReference type="Rhea" id="RHEA:11436"/>
        <dbReference type="Rhea" id="RHEA-COMP:10350"/>
        <dbReference type="Rhea" id="RHEA-COMP:14399"/>
        <dbReference type="ChEBI" id="CHEBI:15377"/>
        <dbReference type="ChEBI" id="CHEBI:15378"/>
        <dbReference type="ChEBI" id="CHEBI:15379"/>
        <dbReference type="ChEBI" id="CHEBI:29033"/>
        <dbReference type="ChEBI" id="CHEBI:29034"/>
        <dbReference type="EC" id="7.1.1.9"/>
    </reaction>
</comment>
<keyword evidence="17" id="KW-1185">Reference proteome</keyword>
<feature type="domain" description="Cytochrome oxidase subunit II transmembrane region profile" evidence="15">
    <location>
        <begin position="115"/>
        <end position="210"/>
    </location>
</feature>